<reference evidence="7 8" key="1">
    <citation type="journal article" date="2013" name="Genome Announc.">
        <title>Draft Genome Sequence of Staphylococcus simulans UMC-CNS-990, Isolated from a Case of Chronic Bovine Mastitis.</title>
        <authorList>
            <person name="Calcutt M.J."/>
            <person name="Foecking M.F."/>
            <person name="Hsieh H.Y."/>
            <person name="Perry J."/>
            <person name="Stewart G.C."/>
            <person name="Middleton J.R."/>
        </authorList>
    </citation>
    <scope>NUCLEOTIDE SEQUENCE [LARGE SCALE GENOMIC DNA]</scope>
    <source>
        <strain evidence="7 8">UMC-CNS-990</strain>
    </source>
</reference>
<dbReference type="Proteomes" id="UP000017131">
    <property type="component" value="Unassembled WGS sequence"/>
</dbReference>
<keyword evidence="4 6" id="KW-1133">Transmembrane helix</keyword>
<comment type="subcellular location">
    <subcellularLocation>
        <location evidence="1">Cell membrane</location>
        <topology evidence="1">Multi-pass membrane protein</topology>
    </subcellularLocation>
</comment>
<feature type="transmembrane region" description="Helical" evidence="6">
    <location>
        <begin position="97"/>
        <end position="124"/>
    </location>
</feature>
<feature type="transmembrane region" description="Helical" evidence="6">
    <location>
        <begin position="296"/>
        <end position="320"/>
    </location>
</feature>
<name>A0ABP2YVT1_STASI</name>
<proteinExistence type="predicted"/>
<evidence type="ECO:0000256" key="2">
    <source>
        <dbReference type="ARBA" id="ARBA00022475"/>
    </source>
</evidence>
<feature type="transmembrane region" description="Helical" evidence="6">
    <location>
        <begin position="351"/>
        <end position="368"/>
    </location>
</feature>
<evidence type="ECO:0000256" key="5">
    <source>
        <dbReference type="ARBA" id="ARBA00023136"/>
    </source>
</evidence>
<dbReference type="PANTHER" id="PTHR42770">
    <property type="entry name" value="AMINO ACID TRANSPORTER-RELATED"/>
    <property type="match status" value="1"/>
</dbReference>
<accession>A0ABP2YVT1</accession>
<keyword evidence="5 6" id="KW-0472">Membrane</keyword>
<dbReference type="GeneID" id="77332506"/>
<dbReference type="PANTHER" id="PTHR42770:SF7">
    <property type="entry name" value="MEMBRANE PROTEIN"/>
    <property type="match status" value="1"/>
</dbReference>
<dbReference type="RefSeq" id="WP_002481373.1">
    <property type="nucleotide sequence ID" value="NZ_AXDY01000004.1"/>
</dbReference>
<evidence type="ECO:0000256" key="4">
    <source>
        <dbReference type="ARBA" id="ARBA00022989"/>
    </source>
</evidence>
<dbReference type="Gene3D" id="1.20.1740.10">
    <property type="entry name" value="Amino acid/polyamine transporter I"/>
    <property type="match status" value="1"/>
</dbReference>
<evidence type="ECO:0000313" key="8">
    <source>
        <dbReference type="Proteomes" id="UP000017131"/>
    </source>
</evidence>
<comment type="caution">
    <text evidence="7">The sequence shown here is derived from an EMBL/GenBank/DDBJ whole genome shotgun (WGS) entry which is preliminary data.</text>
</comment>
<evidence type="ECO:0000256" key="1">
    <source>
        <dbReference type="ARBA" id="ARBA00004651"/>
    </source>
</evidence>
<gene>
    <name evidence="7" type="ORF">SSIM_06330</name>
</gene>
<feature type="transmembrane region" description="Helical" evidence="6">
    <location>
        <begin position="410"/>
        <end position="431"/>
    </location>
</feature>
<keyword evidence="3 6" id="KW-0812">Transmembrane</keyword>
<feature type="transmembrane region" description="Helical" evidence="6">
    <location>
        <begin position="178"/>
        <end position="202"/>
    </location>
</feature>
<dbReference type="InterPro" id="IPR050367">
    <property type="entry name" value="APC_superfamily"/>
</dbReference>
<keyword evidence="2" id="KW-1003">Cell membrane</keyword>
<feature type="transmembrane region" description="Helical" evidence="6">
    <location>
        <begin position="443"/>
        <end position="461"/>
    </location>
</feature>
<sequence>MGKIEKRHHKKVDRGDLQQNLSEKFVWAIAYGSCIGWGSFILPGDWISQSGSIAAAIGITIGALLMIIIGVSYGALVKHFPVSGGAFAFSYLSFGRYVSFFSSWFLTFGYICVVALNATAFSLLLKFMMPGVLEHGKLYTIAGWDVYITEIIIATALLLLFTFITIRGAQVSGSLQYYFCIAMVVVVLLMFFGSFFGSGFSLSNLQPLAEEKKGWFTSIIMIVAVAPWAYVGFDNIPQTAEEFDFAPNKTFKLIVYSLLAAAGTYVLMILYTGWLSSRGAENSDLWVTGAVTQQSFGYIGLFVLAVAITMGIFTGLNGFLMSSSRLLFSMGRSGIMPGVFSKIHPRFKTPYVAILFLGALTLIAPWLGRTALTWIVDMSSTGVSVAYLVTCLSATKLFSYNKESNTYAPIYKTFAIVGSIFAFIFLGLLLIPGSPAALSTPSYIALIVWLVLGLAFFVVRYPKLKNMDKDELSRLILDTSQQKVDEILDEPDSEPTQTKA</sequence>
<evidence type="ECO:0000256" key="3">
    <source>
        <dbReference type="ARBA" id="ARBA00022692"/>
    </source>
</evidence>
<evidence type="ECO:0000313" key="7">
    <source>
        <dbReference type="EMBL" id="ERS93813.1"/>
    </source>
</evidence>
<feature type="transmembrane region" description="Helical" evidence="6">
    <location>
        <begin position="21"/>
        <end position="41"/>
    </location>
</feature>
<protein>
    <submittedName>
        <fullName evidence="7">Amino acid permease</fullName>
    </submittedName>
</protein>
<dbReference type="PIRSF" id="PIRSF006060">
    <property type="entry name" value="AA_transporter"/>
    <property type="match status" value="1"/>
</dbReference>
<dbReference type="Pfam" id="PF13520">
    <property type="entry name" value="AA_permease_2"/>
    <property type="match status" value="1"/>
</dbReference>
<evidence type="ECO:0000256" key="6">
    <source>
        <dbReference type="SAM" id="Phobius"/>
    </source>
</evidence>
<organism evidence="7 8">
    <name type="scientific">Staphylococcus simulans UMC-CNS-990</name>
    <dbReference type="NCBI Taxonomy" id="1405498"/>
    <lineage>
        <taxon>Bacteria</taxon>
        <taxon>Bacillati</taxon>
        <taxon>Bacillota</taxon>
        <taxon>Bacilli</taxon>
        <taxon>Bacillales</taxon>
        <taxon>Staphylococcaceae</taxon>
        <taxon>Staphylococcus</taxon>
    </lineage>
</organism>
<feature type="transmembrane region" description="Helical" evidence="6">
    <location>
        <begin position="253"/>
        <end position="276"/>
    </location>
</feature>
<feature type="transmembrane region" description="Helical" evidence="6">
    <location>
        <begin position="53"/>
        <end position="76"/>
    </location>
</feature>
<dbReference type="EMBL" id="AXDY01000004">
    <property type="protein sequence ID" value="ERS93813.1"/>
    <property type="molecule type" value="Genomic_DNA"/>
</dbReference>
<dbReference type="InterPro" id="IPR002293">
    <property type="entry name" value="AA/rel_permease1"/>
</dbReference>
<feature type="transmembrane region" description="Helical" evidence="6">
    <location>
        <begin position="374"/>
        <end position="398"/>
    </location>
</feature>
<feature type="transmembrane region" description="Helical" evidence="6">
    <location>
        <begin position="144"/>
        <end position="166"/>
    </location>
</feature>
<feature type="transmembrane region" description="Helical" evidence="6">
    <location>
        <begin position="214"/>
        <end position="233"/>
    </location>
</feature>
<keyword evidence="8" id="KW-1185">Reference proteome</keyword>